<dbReference type="Proteomes" id="UP000314294">
    <property type="component" value="Unassembled WGS sequence"/>
</dbReference>
<comment type="caution">
    <text evidence="2">The sequence shown here is derived from an EMBL/GenBank/DDBJ whole genome shotgun (WGS) entry which is preliminary data.</text>
</comment>
<feature type="region of interest" description="Disordered" evidence="1">
    <location>
        <begin position="71"/>
        <end position="104"/>
    </location>
</feature>
<dbReference type="EMBL" id="SRLO01000174">
    <property type="protein sequence ID" value="TNN69581.1"/>
    <property type="molecule type" value="Genomic_DNA"/>
</dbReference>
<reference evidence="2 3" key="1">
    <citation type="submission" date="2019-03" db="EMBL/GenBank/DDBJ databases">
        <title>First draft genome of Liparis tanakae, snailfish: a comprehensive survey of snailfish specific genes.</title>
        <authorList>
            <person name="Kim W."/>
            <person name="Song I."/>
            <person name="Jeong J.-H."/>
            <person name="Kim D."/>
            <person name="Kim S."/>
            <person name="Ryu S."/>
            <person name="Song J.Y."/>
            <person name="Lee S.K."/>
        </authorList>
    </citation>
    <scope>NUCLEOTIDE SEQUENCE [LARGE SCALE GENOMIC DNA]</scope>
    <source>
        <tissue evidence="2">Muscle</tissue>
    </source>
</reference>
<sequence length="277" mass="30004">MPFGVSTYPLRPYWFSAATLKSLRLQNLISSLVPSWLVSMSVLVGTSPSFFCQLTEGNGTPLMVAIRVMSPESGSPEDSGGTNRVNITKVGAPSTRQVKPPASRQTPHLAELLLSSLLELQQVSKDLSSAGVGGRQPGQSHRLLAEVDDLEVHRWAGFHCCKEHRGIVRGIQQQRREEVLLSTGDSPMGSLAKTGLDGGLGSPAPTMFSALTLNSYSQPCSSSVTQYSTFGWIVSVLQRTHLEDETAYLRAAGTICSLHGFICYGFERRRRAGVLKP</sequence>
<accession>A0A4Z2HVH0</accession>
<name>A0A4Z2HVH0_9TELE</name>
<evidence type="ECO:0000313" key="3">
    <source>
        <dbReference type="Proteomes" id="UP000314294"/>
    </source>
</evidence>
<feature type="compositionally biased region" description="Low complexity" evidence="1">
    <location>
        <begin position="71"/>
        <end position="81"/>
    </location>
</feature>
<gene>
    <name evidence="2" type="ORF">EYF80_020226</name>
</gene>
<organism evidence="2 3">
    <name type="scientific">Liparis tanakae</name>
    <name type="common">Tanaka's snailfish</name>
    <dbReference type="NCBI Taxonomy" id="230148"/>
    <lineage>
        <taxon>Eukaryota</taxon>
        <taxon>Metazoa</taxon>
        <taxon>Chordata</taxon>
        <taxon>Craniata</taxon>
        <taxon>Vertebrata</taxon>
        <taxon>Euteleostomi</taxon>
        <taxon>Actinopterygii</taxon>
        <taxon>Neopterygii</taxon>
        <taxon>Teleostei</taxon>
        <taxon>Neoteleostei</taxon>
        <taxon>Acanthomorphata</taxon>
        <taxon>Eupercaria</taxon>
        <taxon>Perciformes</taxon>
        <taxon>Cottioidei</taxon>
        <taxon>Cottales</taxon>
        <taxon>Liparidae</taxon>
        <taxon>Liparis</taxon>
    </lineage>
</organism>
<protein>
    <submittedName>
        <fullName evidence="2">Uncharacterized protein</fullName>
    </submittedName>
</protein>
<proteinExistence type="predicted"/>
<dbReference type="AlphaFoldDB" id="A0A4Z2HVH0"/>
<keyword evidence="3" id="KW-1185">Reference proteome</keyword>
<evidence type="ECO:0000256" key="1">
    <source>
        <dbReference type="SAM" id="MobiDB-lite"/>
    </source>
</evidence>
<evidence type="ECO:0000313" key="2">
    <source>
        <dbReference type="EMBL" id="TNN69581.1"/>
    </source>
</evidence>